<gene>
    <name evidence="4" type="ORF">GNP93_16605</name>
</gene>
<dbReference type="AlphaFoldDB" id="A0A7X2ZDL0"/>
<keyword evidence="5" id="KW-1185">Reference proteome</keyword>
<keyword evidence="2 4" id="KW-0378">Hydrolase</keyword>
<dbReference type="GO" id="GO:0016787">
    <property type="term" value="F:hydrolase activity"/>
    <property type="evidence" value="ECO:0007669"/>
    <property type="project" value="UniProtKB-KW"/>
</dbReference>
<dbReference type="InterPro" id="IPR050300">
    <property type="entry name" value="GDXG_lipolytic_enzyme"/>
</dbReference>
<dbReference type="PANTHER" id="PTHR48081">
    <property type="entry name" value="AB HYDROLASE SUPERFAMILY PROTEIN C4A8.06C"/>
    <property type="match status" value="1"/>
</dbReference>
<feature type="domain" description="Alpha/beta hydrolase fold-3" evidence="3">
    <location>
        <begin position="78"/>
        <end position="284"/>
    </location>
</feature>
<reference evidence="4 5" key="1">
    <citation type="submission" date="2019-11" db="EMBL/GenBank/DDBJ databases">
        <title>Draft genome sequences of five Paenibacillus species of dairy origin.</title>
        <authorList>
            <person name="Olajide A.M."/>
            <person name="Chen S."/>
            <person name="Lapointe G."/>
        </authorList>
    </citation>
    <scope>NUCLEOTIDE SEQUENCE [LARGE SCALE GENOMIC DNA]</scope>
    <source>
        <strain evidence="4 5">2CS3</strain>
    </source>
</reference>
<dbReference type="InterPro" id="IPR013094">
    <property type="entry name" value="AB_hydrolase_3"/>
</dbReference>
<evidence type="ECO:0000259" key="3">
    <source>
        <dbReference type="Pfam" id="PF07859"/>
    </source>
</evidence>
<name>A0A7X2ZDL0_9BACL</name>
<proteinExistence type="inferred from homology"/>
<protein>
    <submittedName>
        <fullName evidence="4">Alpha/beta hydrolase fold domain-containing protein</fullName>
    </submittedName>
</protein>
<dbReference type="InterPro" id="IPR029058">
    <property type="entry name" value="AB_hydrolase_fold"/>
</dbReference>
<dbReference type="FunFam" id="3.40.50.1820:FF:000089">
    <property type="entry name" value="Alpha/beta hydrolase"/>
    <property type="match status" value="1"/>
</dbReference>
<accession>A0A7X2ZDL0</accession>
<dbReference type="Gene3D" id="3.40.50.1820">
    <property type="entry name" value="alpha/beta hydrolase"/>
    <property type="match status" value="1"/>
</dbReference>
<evidence type="ECO:0000256" key="2">
    <source>
        <dbReference type="ARBA" id="ARBA00022801"/>
    </source>
</evidence>
<evidence type="ECO:0000313" key="4">
    <source>
        <dbReference type="EMBL" id="MUG72293.1"/>
    </source>
</evidence>
<dbReference type="Pfam" id="PF07859">
    <property type="entry name" value="Abhydrolase_3"/>
    <property type="match status" value="1"/>
</dbReference>
<dbReference type="SUPFAM" id="SSF53474">
    <property type="entry name" value="alpha/beta-Hydrolases"/>
    <property type="match status" value="1"/>
</dbReference>
<comment type="caution">
    <text evidence="4">The sequence shown here is derived from an EMBL/GenBank/DDBJ whole genome shotgun (WGS) entry which is preliminary data.</text>
</comment>
<evidence type="ECO:0000313" key="5">
    <source>
        <dbReference type="Proteomes" id="UP000450917"/>
    </source>
</evidence>
<dbReference type="RefSeq" id="WP_155615126.1">
    <property type="nucleotide sequence ID" value="NZ_WNZX01000014.1"/>
</dbReference>
<sequence>MTLDPQAAAFLDLIKSGGTPPLKMMTPEESRALFAQMHALGGEIEAVAQVEDRHISVPDGQIKVRIYRPEGEGPFPILVFFHGGGYVFGDLETVDRPCRNLTNAARSVVVSVDYRLSPEYKFPVPVEDGYAALEWVSNQASTFQGDASRIAVGGDSAGGNLAAVVAILAQERGGPTIVSQVLLYPVTDFSCNSNSYKENGQGYNLTEEDMLWFRKHYLGSEDDIQNVYVSPLLANSLSGLPPALILTAQYDPLRDEGAQYAARLKDSGVSVEYECYEGMIHGFFWFAGILDQGKHAIDRVANYLRTVSGR</sequence>
<comment type="similarity">
    <text evidence="1">Belongs to the 'GDXG' lipolytic enzyme family.</text>
</comment>
<dbReference type="PANTHER" id="PTHR48081:SF8">
    <property type="entry name" value="ALPHA_BETA HYDROLASE FOLD-3 DOMAIN-CONTAINING PROTEIN-RELATED"/>
    <property type="match status" value="1"/>
</dbReference>
<dbReference type="Proteomes" id="UP000450917">
    <property type="component" value="Unassembled WGS sequence"/>
</dbReference>
<dbReference type="EMBL" id="WNZX01000014">
    <property type="protein sequence ID" value="MUG72293.1"/>
    <property type="molecule type" value="Genomic_DNA"/>
</dbReference>
<evidence type="ECO:0000256" key="1">
    <source>
        <dbReference type="ARBA" id="ARBA00010515"/>
    </source>
</evidence>
<organism evidence="4 5">
    <name type="scientific">Paenibacillus validus</name>
    <dbReference type="NCBI Taxonomy" id="44253"/>
    <lineage>
        <taxon>Bacteria</taxon>
        <taxon>Bacillati</taxon>
        <taxon>Bacillota</taxon>
        <taxon>Bacilli</taxon>
        <taxon>Bacillales</taxon>
        <taxon>Paenibacillaceae</taxon>
        <taxon>Paenibacillus</taxon>
    </lineage>
</organism>